<feature type="transmembrane region" description="Helical" evidence="2">
    <location>
        <begin position="133"/>
        <end position="156"/>
    </location>
</feature>
<dbReference type="InterPro" id="IPR045931">
    <property type="entry name" value="DUF6350"/>
</dbReference>
<dbReference type="Pfam" id="PF19877">
    <property type="entry name" value="DUF6350"/>
    <property type="match status" value="1"/>
</dbReference>
<reference evidence="3 4" key="1">
    <citation type="submission" date="2020-08" db="EMBL/GenBank/DDBJ databases">
        <title>Whole genome shotgun sequence of Actinocatenispora thailandica NBRC 105041.</title>
        <authorList>
            <person name="Komaki H."/>
            <person name="Tamura T."/>
        </authorList>
    </citation>
    <scope>NUCLEOTIDE SEQUENCE [LARGE SCALE GENOMIC DNA]</scope>
    <source>
        <strain evidence="3 4">NBRC 105041</strain>
    </source>
</reference>
<organism evidence="3 4">
    <name type="scientific">Actinocatenispora thailandica</name>
    <dbReference type="NCBI Taxonomy" id="227318"/>
    <lineage>
        <taxon>Bacteria</taxon>
        <taxon>Bacillati</taxon>
        <taxon>Actinomycetota</taxon>
        <taxon>Actinomycetes</taxon>
        <taxon>Micromonosporales</taxon>
        <taxon>Micromonosporaceae</taxon>
        <taxon>Actinocatenispora</taxon>
    </lineage>
</organism>
<accession>A0A7R7DTZ0</accession>
<feature type="transmembrane region" description="Helical" evidence="2">
    <location>
        <begin position="380"/>
        <end position="402"/>
    </location>
</feature>
<sequence>MVFGESVMSVTEPSTAPAEDSPPAPATTTPDAAPLGRASVFVAAAATAGWAALVSFVPLLVLVLLGWLVAGGAGAATSALRVAGAAWLLGNGVPIHTPIGPYGLVPLALTAFIGWRLVRAGGNTARALGDRRAALLGAVGVAVGYGLLAALLALLVSGPEVSVPVPRAFLTAGGFALVCAVVGVAHRSGMLRHIGGQLSPAVRLGLRSGAFAAVTLLGLGAFTAGGSLAWHADRAADTFRAYQAGPVGDIGLTLLCLLYAPTVSVWAVAYLSGPGFAFGAHTAVGIGGVHLGPVPAIPLLAALPTSAAPATGALLLGLPLLVGVATGWLAARRDTGPGLTPLLLATALSGAVAGALFAVAGALSAGSLGGGRLATIGPSWWQLGLAVAGLIGLAAMAAGLTARTIARVRPRPAPTGSTNLGPTATATATAETDGPAAGTSGLGDGSVAAGAAGEAGEAGEAGGSGAGGAAGGSGAVAPARGGTASAAGSEEQADPVQDPAAEPAAGRQHPADRPGDETGAGPAT</sequence>
<feature type="transmembrane region" description="Helical" evidence="2">
    <location>
        <begin position="342"/>
        <end position="368"/>
    </location>
</feature>
<keyword evidence="2" id="KW-0812">Transmembrane</keyword>
<name>A0A7R7DTZ0_9ACTN</name>
<evidence type="ECO:0000313" key="4">
    <source>
        <dbReference type="Proteomes" id="UP000611640"/>
    </source>
</evidence>
<keyword evidence="2" id="KW-1133">Transmembrane helix</keyword>
<feature type="transmembrane region" description="Helical" evidence="2">
    <location>
        <begin position="99"/>
        <end position="118"/>
    </location>
</feature>
<feature type="compositionally biased region" description="Gly residues" evidence="1">
    <location>
        <begin position="459"/>
        <end position="474"/>
    </location>
</feature>
<evidence type="ECO:0000313" key="3">
    <source>
        <dbReference type="EMBL" id="BCJ37735.1"/>
    </source>
</evidence>
<evidence type="ECO:0000256" key="2">
    <source>
        <dbReference type="SAM" id="Phobius"/>
    </source>
</evidence>
<evidence type="ECO:0008006" key="5">
    <source>
        <dbReference type="Google" id="ProtNLM"/>
    </source>
</evidence>
<feature type="transmembrane region" description="Helical" evidence="2">
    <location>
        <begin position="64"/>
        <end position="87"/>
    </location>
</feature>
<feature type="transmembrane region" description="Helical" evidence="2">
    <location>
        <begin position="206"/>
        <end position="230"/>
    </location>
</feature>
<proteinExistence type="predicted"/>
<feature type="transmembrane region" description="Helical" evidence="2">
    <location>
        <begin position="283"/>
        <end position="303"/>
    </location>
</feature>
<evidence type="ECO:0000256" key="1">
    <source>
        <dbReference type="SAM" id="MobiDB-lite"/>
    </source>
</evidence>
<feature type="region of interest" description="Disordered" evidence="1">
    <location>
        <begin position="1"/>
        <end position="31"/>
    </location>
</feature>
<feature type="transmembrane region" description="Helical" evidence="2">
    <location>
        <begin position="309"/>
        <end position="330"/>
    </location>
</feature>
<keyword evidence="2" id="KW-0472">Membrane</keyword>
<dbReference type="EMBL" id="AP023355">
    <property type="protein sequence ID" value="BCJ37735.1"/>
    <property type="molecule type" value="Genomic_DNA"/>
</dbReference>
<dbReference type="Proteomes" id="UP000611640">
    <property type="component" value="Chromosome"/>
</dbReference>
<feature type="compositionally biased region" description="Low complexity" evidence="1">
    <location>
        <begin position="421"/>
        <end position="455"/>
    </location>
</feature>
<dbReference type="KEGG" id="atl:Athai_52380"/>
<feature type="transmembrane region" description="Helical" evidence="2">
    <location>
        <begin position="168"/>
        <end position="185"/>
    </location>
</feature>
<feature type="transmembrane region" description="Helical" evidence="2">
    <location>
        <begin position="250"/>
        <end position="271"/>
    </location>
</feature>
<protein>
    <recommendedName>
        <fullName evidence="5">Integral membrane protein</fullName>
    </recommendedName>
</protein>
<feature type="region of interest" description="Disordered" evidence="1">
    <location>
        <begin position="409"/>
        <end position="524"/>
    </location>
</feature>
<feature type="transmembrane region" description="Helical" evidence="2">
    <location>
        <begin position="38"/>
        <end position="57"/>
    </location>
</feature>
<keyword evidence="4" id="KW-1185">Reference proteome</keyword>
<dbReference type="AlphaFoldDB" id="A0A7R7DTZ0"/>
<gene>
    <name evidence="3" type="ORF">Athai_52380</name>
</gene>